<organism evidence="2 3">
    <name type="scientific">Mesorhizobium ventifaucium</name>
    <dbReference type="NCBI Taxonomy" id="666020"/>
    <lineage>
        <taxon>Bacteria</taxon>
        <taxon>Pseudomonadati</taxon>
        <taxon>Pseudomonadota</taxon>
        <taxon>Alphaproteobacteria</taxon>
        <taxon>Hyphomicrobiales</taxon>
        <taxon>Phyllobacteriaceae</taxon>
        <taxon>Mesorhizobium</taxon>
    </lineage>
</organism>
<dbReference type="SMART" id="SM00028">
    <property type="entry name" value="TPR"/>
    <property type="match status" value="2"/>
</dbReference>
<accession>A0ABM9E948</accession>
<name>A0ABM9E948_9HYPH</name>
<evidence type="ECO:0000313" key="3">
    <source>
        <dbReference type="Proteomes" id="UP001152604"/>
    </source>
</evidence>
<evidence type="ECO:0000313" key="2">
    <source>
        <dbReference type="EMBL" id="CAH2405685.1"/>
    </source>
</evidence>
<dbReference type="PANTHER" id="PTHR12558">
    <property type="entry name" value="CELL DIVISION CYCLE 16,23,27"/>
    <property type="match status" value="1"/>
</dbReference>
<evidence type="ECO:0000256" key="1">
    <source>
        <dbReference type="PROSITE-ProRule" id="PRU00339"/>
    </source>
</evidence>
<dbReference type="Gene3D" id="1.25.40.10">
    <property type="entry name" value="Tetratricopeptide repeat domain"/>
    <property type="match status" value="1"/>
</dbReference>
<sequence>MRVGGVPVTVEVVNGRAEWFDRDLTDIFAVQDDVTQQIVDALALNLTEGDQQRLATEQTDNLEAYDCFLHGREQVWRFTKAENIQGRELLQRAIELDPKFTPGYAFLAFANMLDYRNQWSPSWPTALAQAEKFATRAVALDDGYPWAHWALGIVEVFSRRHDVAIREAKRLIALAPNLAQGHENLGYALHYSGRSAEALACFDRAMALNPYYPDVYLHFQAQAMFQLRRYQEAIGILKRRLVRNPGTDVSRALLAASYGHLGRFVAADHRPHLRGPFRDPGA</sequence>
<protein>
    <recommendedName>
        <fullName evidence="4">Tetratricopeptide repeat protein</fullName>
    </recommendedName>
</protein>
<dbReference type="PANTHER" id="PTHR12558:SF33">
    <property type="entry name" value="BLL7664 PROTEIN"/>
    <property type="match status" value="1"/>
</dbReference>
<keyword evidence="1" id="KW-0802">TPR repeat</keyword>
<dbReference type="InterPro" id="IPR019734">
    <property type="entry name" value="TPR_rpt"/>
</dbReference>
<proteinExistence type="predicted"/>
<dbReference type="Proteomes" id="UP001152604">
    <property type="component" value="Unassembled WGS sequence"/>
</dbReference>
<dbReference type="EMBL" id="CAKXZS010000034">
    <property type="protein sequence ID" value="CAH2405685.1"/>
    <property type="molecule type" value="Genomic_DNA"/>
</dbReference>
<dbReference type="SUPFAM" id="SSF48452">
    <property type="entry name" value="TPR-like"/>
    <property type="match status" value="1"/>
</dbReference>
<dbReference type="PROSITE" id="PS50005">
    <property type="entry name" value="TPR"/>
    <property type="match status" value="1"/>
</dbReference>
<reference evidence="2" key="1">
    <citation type="submission" date="2022-03" db="EMBL/GenBank/DDBJ databases">
        <authorList>
            <person name="Brunel B."/>
        </authorList>
    </citation>
    <scope>NUCLEOTIDE SEQUENCE</scope>
    <source>
        <strain evidence="2">STM4922sample</strain>
    </source>
</reference>
<dbReference type="Pfam" id="PF14559">
    <property type="entry name" value="TPR_19"/>
    <property type="match status" value="1"/>
</dbReference>
<comment type="caution">
    <text evidence="2">The sequence shown here is derived from an EMBL/GenBank/DDBJ whole genome shotgun (WGS) entry which is preliminary data.</text>
</comment>
<gene>
    <name evidence="2" type="ORF">MES4922_40378</name>
</gene>
<keyword evidence="3" id="KW-1185">Reference proteome</keyword>
<evidence type="ECO:0008006" key="4">
    <source>
        <dbReference type="Google" id="ProtNLM"/>
    </source>
</evidence>
<feature type="repeat" description="TPR" evidence="1">
    <location>
        <begin position="179"/>
        <end position="212"/>
    </location>
</feature>
<dbReference type="InterPro" id="IPR011990">
    <property type="entry name" value="TPR-like_helical_dom_sf"/>
</dbReference>